<dbReference type="EMBL" id="CP049074">
    <property type="protein sequence ID" value="QKQ99034.1"/>
    <property type="molecule type" value="Genomic_DNA"/>
</dbReference>
<reference evidence="2 3" key="1">
    <citation type="submission" date="2020-02" db="EMBL/GenBank/DDBJ databases">
        <title>Comparative genome analysis reveals the metabolism and evolution of the thermophilic archaeal genus Metallosphaera.</title>
        <authorList>
            <person name="Jiang C."/>
        </authorList>
    </citation>
    <scope>NUCLEOTIDE SEQUENCE [LARGE SCALE GENOMIC DNA]</scope>
    <source>
        <strain evidence="2 3">Ric-A</strain>
    </source>
</reference>
<dbReference type="InterPro" id="IPR058240">
    <property type="entry name" value="rSAM_sf"/>
</dbReference>
<dbReference type="InterPro" id="IPR007197">
    <property type="entry name" value="rSAM"/>
</dbReference>
<evidence type="ECO:0000259" key="1">
    <source>
        <dbReference type="PROSITE" id="PS51918"/>
    </source>
</evidence>
<keyword evidence="3" id="KW-1185">Reference proteome</keyword>
<dbReference type="InterPro" id="IPR023404">
    <property type="entry name" value="rSAM_horseshoe"/>
</dbReference>
<evidence type="ECO:0000313" key="3">
    <source>
        <dbReference type="Proteomes" id="UP000509301"/>
    </source>
</evidence>
<dbReference type="OrthoDB" id="358785at2157"/>
<dbReference type="PANTHER" id="PTHR42731:SF4">
    <property type="entry name" value="RADICAL SAM DOMAIN PROTEIN"/>
    <property type="match status" value="1"/>
</dbReference>
<organism evidence="2 3">
    <name type="scientific">Metallosphaera tengchongensis</name>
    <dbReference type="NCBI Taxonomy" id="1532350"/>
    <lineage>
        <taxon>Archaea</taxon>
        <taxon>Thermoproteota</taxon>
        <taxon>Thermoprotei</taxon>
        <taxon>Sulfolobales</taxon>
        <taxon>Sulfolobaceae</taxon>
        <taxon>Metallosphaera</taxon>
    </lineage>
</organism>
<sequence>MPSWSVVLTSDRGSFTRFGPSSVMGYVACMPSRLVPRVFMDTLFTPPIKEVDQRGGALYAPYALRKVESTLITHGIKDVIVVQPERLRKVVSNTTKVVGISVHDPYGLDPVTYKLSLLFGGGKSWLEVFFEELGDEISELKKQYSFKVIAGGPGAWELTKRRPVWLDVLVMGESEVVLPQIVGSIMKGENPPPIVKGRDPKIEEIPPVIGATRWGEVQITRGCPRGCSFCSITPETFRSIPLDVITEEVKVNLSAGIRDVDLITDDVLLYGSTKLRVNHEAMVKLFTEVKKTGAKGIFWPHVSAPAVRSSPKTLRAMAEIAEYNFDRSVMPVVGMESGSIKILKKYMPAKAFPWSVEEWTDVILDATAIMNENYIYPCYTMTIGYREETDDDVQQSIDLVQKVIDHDFTAWVFPLPVIPMSVTRVKDNPFPDLERLPSKYWDLLYISWNYNMKVTRKLAPRLAGKGMTGRLVRLMIDRVFSSIEWFFRELKDSNGRKSIEFSSINLNNSLGTIRSIVELGKLSFRKS</sequence>
<dbReference type="GO" id="GO:0003824">
    <property type="term" value="F:catalytic activity"/>
    <property type="evidence" value="ECO:0007669"/>
    <property type="project" value="InterPro"/>
</dbReference>
<dbReference type="Gene3D" id="3.80.30.20">
    <property type="entry name" value="tm_1862 like domain"/>
    <property type="match status" value="1"/>
</dbReference>
<dbReference type="Pfam" id="PF04055">
    <property type="entry name" value="Radical_SAM"/>
    <property type="match status" value="1"/>
</dbReference>
<gene>
    <name evidence="2" type="ORF">GWK48_00275</name>
</gene>
<protein>
    <submittedName>
        <fullName evidence="2">B12-binding domain-containing radical SAM protein</fullName>
    </submittedName>
</protein>
<dbReference type="SFLD" id="SFLDS00029">
    <property type="entry name" value="Radical_SAM"/>
    <property type="match status" value="1"/>
</dbReference>
<evidence type="ECO:0000313" key="2">
    <source>
        <dbReference type="EMBL" id="QKQ99034.1"/>
    </source>
</evidence>
<dbReference type="AlphaFoldDB" id="A0A6N0NS68"/>
<dbReference type="PROSITE" id="PS51918">
    <property type="entry name" value="RADICAL_SAM"/>
    <property type="match status" value="1"/>
</dbReference>
<dbReference type="GeneID" id="55640334"/>
<dbReference type="SFLD" id="SFLDG01082">
    <property type="entry name" value="B12-binding_domain_containing"/>
    <property type="match status" value="1"/>
</dbReference>
<proteinExistence type="predicted"/>
<dbReference type="KEGG" id="mten:GWK48_00275"/>
<dbReference type="PANTHER" id="PTHR42731">
    <property type="entry name" value="SLL1084 PROTEIN"/>
    <property type="match status" value="1"/>
</dbReference>
<dbReference type="GO" id="GO:0051536">
    <property type="term" value="F:iron-sulfur cluster binding"/>
    <property type="evidence" value="ECO:0007669"/>
    <property type="project" value="InterPro"/>
</dbReference>
<feature type="domain" description="Radical SAM core" evidence="1">
    <location>
        <begin position="209"/>
        <end position="461"/>
    </location>
</feature>
<name>A0A6N0NS68_9CREN</name>
<dbReference type="InterPro" id="IPR006638">
    <property type="entry name" value="Elp3/MiaA/NifB-like_rSAM"/>
</dbReference>
<dbReference type="SUPFAM" id="SSF102114">
    <property type="entry name" value="Radical SAM enzymes"/>
    <property type="match status" value="1"/>
</dbReference>
<dbReference type="Proteomes" id="UP000509301">
    <property type="component" value="Chromosome"/>
</dbReference>
<accession>A0A6N0NS68</accession>
<dbReference type="SMART" id="SM00729">
    <property type="entry name" value="Elp3"/>
    <property type="match status" value="1"/>
</dbReference>
<dbReference type="RefSeq" id="WP_174628536.1">
    <property type="nucleotide sequence ID" value="NZ_CP049074.1"/>
</dbReference>